<evidence type="ECO:0000259" key="14">
    <source>
        <dbReference type="Pfam" id="PF01292"/>
    </source>
</evidence>
<organism evidence="15 16">
    <name type="scientific">Granulibacter bethesdensis</name>
    <dbReference type="NCBI Taxonomy" id="364410"/>
    <lineage>
        <taxon>Bacteria</taxon>
        <taxon>Pseudomonadati</taxon>
        <taxon>Pseudomonadota</taxon>
        <taxon>Alphaproteobacteria</taxon>
        <taxon>Acetobacterales</taxon>
        <taxon>Acetobacteraceae</taxon>
        <taxon>Granulibacter</taxon>
    </lineage>
</organism>
<keyword evidence="5" id="KW-0349">Heme</keyword>
<dbReference type="SUPFAM" id="SSF81342">
    <property type="entry name" value="Transmembrane di-heme cytochromes"/>
    <property type="match status" value="1"/>
</dbReference>
<evidence type="ECO:0000256" key="11">
    <source>
        <dbReference type="ARBA" id="ARBA00023136"/>
    </source>
</evidence>
<evidence type="ECO:0000256" key="7">
    <source>
        <dbReference type="ARBA" id="ARBA00022723"/>
    </source>
</evidence>
<dbReference type="Gene3D" id="1.20.950.20">
    <property type="entry name" value="Transmembrane di-heme cytochromes, Chain C"/>
    <property type="match status" value="1"/>
</dbReference>
<feature type="transmembrane region" description="Helical" evidence="13">
    <location>
        <begin position="150"/>
        <end position="170"/>
    </location>
</feature>
<dbReference type="InterPro" id="IPR016174">
    <property type="entry name" value="Di-haem_cyt_TM"/>
</dbReference>
<comment type="cofactor">
    <cofactor evidence="1">
        <name>heme b</name>
        <dbReference type="ChEBI" id="CHEBI:60344"/>
    </cofactor>
</comment>
<evidence type="ECO:0000256" key="4">
    <source>
        <dbReference type="ARBA" id="ARBA00022475"/>
    </source>
</evidence>
<keyword evidence="11 13" id="KW-0472">Membrane</keyword>
<keyword evidence="8" id="KW-0249">Electron transport</keyword>
<reference evidence="16" key="1">
    <citation type="submission" date="2012-06" db="EMBL/GenBank/DDBJ databases">
        <title>Genome analysis of multiple Granulibacter bethesdensis isolates demonstrates substantial genome diversity.</title>
        <authorList>
            <person name="Greenberg D.E."/>
            <person name="Porcella S.F."/>
            <person name="Zarember K."/>
            <person name="Zelazny A.M."/>
            <person name="Bruno D."/>
            <person name="Martens C."/>
            <person name="Barbian K.D."/>
            <person name="Jaske E."/>
            <person name="Holland S.M."/>
        </authorList>
    </citation>
    <scope>NUCLEOTIDE SEQUENCE [LARGE SCALE GENOMIC DNA]</scope>
    <source>
        <strain evidence="16">CGDNIH3</strain>
    </source>
</reference>
<feature type="transmembrane region" description="Helical" evidence="13">
    <location>
        <begin position="44"/>
        <end position="63"/>
    </location>
</feature>
<proteinExistence type="inferred from homology"/>
<dbReference type="InterPro" id="IPR052168">
    <property type="entry name" value="Cytochrome_b561_oxidase"/>
</dbReference>
<evidence type="ECO:0000256" key="6">
    <source>
        <dbReference type="ARBA" id="ARBA00022692"/>
    </source>
</evidence>
<keyword evidence="10" id="KW-0408">Iron</keyword>
<evidence type="ECO:0000256" key="2">
    <source>
        <dbReference type="ARBA" id="ARBA00004651"/>
    </source>
</evidence>
<dbReference type="Proteomes" id="UP000019438">
    <property type="component" value="Chromosome"/>
</dbReference>
<evidence type="ECO:0000256" key="5">
    <source>
        <dbReference type="ARBA" id="ARBA00022617"/>
    </source>
</evidence>
<dbReference type="GO" id="GO:0005886">
    <property type="term" value="C:plasma membrane"/>
    <property type="evidence" value="ECO:0007669"/>
    <property type="project" value="UniProtKB-SubCell"/>
</dbReference>
<feature type="transmembrane region" description="Helical" evidence="13">
    <location>
        <begin position="12"/>
        <end position="32"/>
    </location>
</feature>
<evidence type="ECO:0000313" key="15">
    <source>
        <dbReference type="EMBL" id="AHJ63007.1"/>
    </source>
</evidence>
<dbReference type="Pfam" id="PF01292">
    <property type="entry name" value="Ni_hydr_CYTB"/>
    <property type="match status" value="1"/>
</dbReference>
<evidence type="ECO:0000256" key="3">
    <source>
        <dbReference type="ARBA" id="ARBA00022448"/>
    </source>
</evidence>
<dbReference type="GO" id="GO:0046872">
    <property type="term" value="F:metal ion binding"/>
    <property type="evidence" value="ECO:0007669"/>
    <property type="project" value="UniProtKB-KW"/>
</dbReference>
<keyword evidence="3" id="KW-0813">Transport</keyword>
<comment type="subcellular location">
    <subcellularLocation>
        <location evidence="2">Cell membrane</location>
        <topology evidence="2">Multi-pass membrane protein</topology>
    </subcellularLocation>
</comment>
<dbReference type="PANTHER" id="PTHR30529">
    <property type="entry name" value="CYTOCHROME B561"/>
    <property type="match status" value="1"/>
</dbReference>
<feature type="domain" description="Cytochrome b561 bacterial/Ni-hydrogenase" evidence="14">
    <location>
        <begin position="6"/>
        <end position="186"/>
    </location>
</feature>
<gene>
    <name evidence="15" type="ORF">GbCGDNIH3_1207</name>
</gene>
<dbReference type="GO" id="GO:0022904">
    <property type="term" value="P:respiratory electron transport chain"/>
    <property type="evidence" value="ECO:0007669"/>
    <property type="project" value="InterPro"/>
</dbReference>
<dbReference type="InterPro" id="IPR011577">
    <property type="entry name" value="Cyt_b561_bac/Ni-Hgenase"/>
</dbReference>
<evidence type="ECO:0000256" key="9">
    <source>
        <dbReference type="ARBA" id="ARBA00022989"/>
    </source>
</evidence>
<feature type="transmembrane region" description="Helical" evidence="13">
    <location>
        <begin position="83"/>
        <end position="105"/>
    </location>
</feature>
<evidence type="ECO:0000256" key="10">
    <source>
        <dbReference type="ARBA" id="ARBA00023004"/>
    </source>
</evidence>
<evidence type="ECO:0000256" key="1">
    <source>
        <dbReference type="ARBA" id="ARBA00001970"/>
    </source>
</evidence>
<evidence type="ECO:0000256" key="8">
    <source>
        <dbReference type="ARBA" id="ARBA00022982"/>
    </source>
</evidence>
<name>A0AAN0RDV2_9PROT</name>
<evidence type="ECO:0000313" key="16">
    <source>
        <dbReference type="Proteomes" id="UP000019438"/>
    </source>
</evidence>
<protein>
    <submittedName>
        <fullName evidence="15">Cytochrome b561</fullName>
    </submittedName>
</protein>
<dbReference type="PANTHER" id="PTHR30529:SF7">
    <property type="entry name" value="CYTOCHROME B561 BACTERIAL_NI-HYDROGENASE DOMAIN-CONTAINING PROTEIN"/>
    <property type="match status" value="1"/>
</dbReference>
<dbReference type="EMBL" id="CP003181">
    <property type="protein sequence ID" value="AHJ63007.1"/>
    <property type="molecule type" value="Genomic_DNA"/>
</dbReference>
<keyword evidence="9 13" id="KW-1133">Transmembrane helix</keyword>
<accession>A0AAN0RDV2</accession>
<keyword evidence="4" id="KW-1003">Cell membrane</keyword>
<dbReference type="KEGG" id="gbc:GbCGDNIH3_1207"/>
<sequence>METVQRYSRTAIFFHWVVAALILTNIGLALSADYWPESSLRQVFGVHKSIGITVLGLVLLRIFWRLGHKPPAFPAQYPAWEKYAAHAVHGLLYLVMLTLPLSGWLHESAWKGDAPHPFYWFNTVHLPLIHPVDTLETSLRLSLRAVFGSVHLWAGYVLYGLLALHFGAVLKHHLIDKEAELQRMLP</sequence>
<keyword evidence="7" id="KW-0479">Metal-binding</keyword>
<comment type="similarity">
    <text evidence="12">Belongs to the cytochrome b561 family.</text>
</comment>
<dbReference type="AlphaFoldDB" id="A0AAN0RDV2"/>
<dbReference type="GO" id="GO:0020037">
    <property type="term" value="F:heme binding"/>
    <property type="evidence" value="ECO:0007669"/>
    <property type="project" value="TreeGrafter"/>
</dbReference>
<dbReference type="RefSeq" id="WP_025286625.1">
    <property type="nucleotide sequence ID" value="NZ_CP003181.2"/>
</dbReference>
<evidence type="ECO:0000256" key="12">
    <source>
        <dbReference type="ARBA" id="ARBA00037975"/>
    </source>
</evidence>
<evidence type="ECO:0000256" key="13">
    <source>
        <dbReference type="SAM" id="Phobius"/>
    </source>
</evidence>
<keyword evidence="6 13" id="KW-0812">Transmembrane</keyword>
<dbReference type="GO" id="GO:0009055">
    <property type="term" value="F:electron transfer activity"/>
    <property type="evidence" value="ECO:0007669"/>
    <property type="project" value="InterPro"/>
</dbReference>